<dbReference type="InterPro" id="IPR023606">
    <property type="entry name" value="CoA-Trfase_III_dom_1_sf"/>
</dbReference>
<keyword evidence="2" id="KW-1185">Reference proteome</keyword>
<dbReference type="Pfam" id="PF02515">
    <property type="entry name" value="CoA_transf_3"/>
    <property type="match status" value="1"/>
</dbReference>
<dbReference type="GO" id="GO:0016740">
    <property type="term" value="F:transferase activity"/>
    <property type="evidence" value="ECO:0007669"/>
    <property type="project" value="UniProtKB-KW"/>
</dbReference>
<dbReference type="PANTHER" id="PTHR48228">
    <property type="entry name" value="SUCCINYL-COA--D-CITRAMALATE COA-TRANSFERASE"/>
    <property type="match status" value="1"/>
</dbReference>
<dbReference type="SUPFAM" id="SSF89796">
    <property type="entry name" value="CoA-transferase family III (CaiB/BaiF)"/>
    <property type="match status" value="2"/>
</dbReference>
<dbReference type="Gene3D" id="3.40.50.10540">
    <property type="entry name" value="Crotonobetainyl-coa:carnitine coa-transferase, domain 1"/>
    <property type="match status" value="1"/>
</dbReference>
<organism evidence="1 2">
    <name type="scientific">Nocardioides marmotae</name>
    <dbReference type="NCBI Taxonomy" id="2663857"/>
    <lineage>
        <taxon>Bacteria</taxon>
        <taxon>Bacillati</taxon>
        <taxon>Actinomycetota</taxon>
        <taxon>Actinomycetes</taxon>
        <taxon>Propionibacteriales</taxon>
        <taxon>Nocardioidaceae</taxon>
        <taxon>Nocardioides</taxon>
    </lineage>
</organism>
<dbReference type="InterPro" id="IPR050509">
    <property type="entry name" value="CoA-transferase_III"/>
</dbReference>
<protein>
    <submittedName>
        <fullName evidence="1">CoA transferase</fullName>
    </submittedName>
</protein>
<evidence type="ECO:0000313" key="1">
    <source>
        <dbReference type="EMBL" id="MTB93854.1"/>
    </source>
</evidence>
<keyword evidence="1" id="KW-0808">Transferase</keyword>
<evidence type="ECO:0000313" key="2">
    <source>
        <dbReference type="Proteomes" id="UP000433406"/>
    </source>
</evidence>
<name>A0A6I3J4F9_9ACTN</name>
<proteinExistence type="predicted"/>
<comment type="caution">
    <text evidence="1">The sequence shown here is derived from an EMBL/GenBank/DDBJ whole genome shotgun (WGS) entry which is preliminary data.</text>
</comment>
<accession>A0A6I3J4F9</accession>
<dbReference type="EMBL" id="WLCI01000002">
    <property type="protein sequence ID" value="MTB93854.1"/>
    <property type="molecule type" value="Genomic_DNA"/>
</dbReference>
<dbReference type="PANTHER" id="PTHR48228:SF4">
    <property type="entry name" value="BLR3030 PROTEIN"/>
    <property type="match status" value="1"/>
</dbReference>
<dbReference type="AlphaFoldDB" id="A0A6I3J4F9"/>
<dbReference type="Proteomes" id="UP000433406">
    <property type="component" value="Unassembled WGS sequence"/>
</dbReference>
<gene>
    <name evidence="1" type="ORF">GGQ22_02045</name>
</gene>
<sequence length="425" mass="44253">MDTPADTAAGRWWAGSGPLDVERLAGEAVGEVCAAAADLAARRGSALGSITTTPALVAAAFAAPDHLRIDGREGEGWAPLSGFVEARDGWVRLHANYPHHAEALRSALEVEDRAQLTEVVAAMAAEDVEARVVGAGGIATVVRTAAAWAQHPHGAATAAEPWSTVEPHAERRPLPRTTGLPLDGVRVLDLTRVIAGPTCSQVLACLGADVLRLDPPHRPELIDQYLSNGMGKRSAEVDLATAGAEVRRLLTRADVVLLGYRPGSLARFGFDPRSLLERDPTLVVGSLSAWGEEGPWGHHPGFDSIVQAASGIADAYGRDGRPGALPVQALDHATGYLLAARVLTLLARGRGGLVRASLLGAARTLLDLPRPVAEPAEPVADLPVPTVTVDSPHGRLTVVPPPFLLDGRTAGRAVGGYGAAPLSWA</sequence>
<dbReference type="InterPro" id="IPR003673">
    <property type="entry name" value="CoA-Trfase_fam_III"/>
</dbReference>
<dbReference type="RefSeq" id="WP_154613607.1">
    <property type="nucleotide sequence ID" value="NZ_CP053660.1"/>
</dbReference>
<reference evidence="1 2" key="1">
    <citation type="submission" date="2019-10" db="EMBL/GenBank/DDBJ databases">
        <title>Nocardioides novel species isolated from the excrement of Marmot.</title>
        <authorList>
            <person name="Zhang G."/>
        </authorList>
    </citation>
    <scope>NUCLEOTIDE SEQUENCE [LARGE SCALE GENOMIC DNA]</scope>
    <source>
        <strain evidence="2">zg-579</strain>
    </source>
</reference>